<evidence type="ECO:0000256" key="4">
    <source>
        <dbReference type="ARBA" id="ARBA00011738"/>
    </source>
</evidence>
<evidence type="ECO:0000313" key="11">
    <source>
        <dbReference type="EMBL" id="KAB2932257.1"/>
    </source>
</evidence>
<evidence type="ECO:0000256" key="3">
    <source>
        <dbReference type="ARBA" id="ARBA00007970"/>
    </source>
</evidence>
<comment type="catalytic activity">
    <reaction evidence="8 9">
        <text>L-histidinol phosphate + 2-oxoglutarate = 3-(imidazol-4-yl)-2-oxopropyl phosphate + L-glutamate</text>
        <dbReference type="Rhea" id="RHEA:23744"/>
        <dbReference type="ChEBI" id="CHEBI:16810"/>
        <dbReference type="ChEBI" id="CHEBI:29985"/>
        <dbReference type="ChEBI" id="CHEBI:57766"/>
        <dbReference type="ChEBI" id="CHEBI:57980"/>
        <dbReference type="EC" id="2.6.1.9"/>
    </reaction>
</comment>
<dbReference type="InterPro" id="IPR015421">
    <property type="entry name" value="PyrdxlP-dep_Trfase_major"/>
</dbReference>
<evidence type="ECO:0000313" key="12">
    <source>
        <dbReference type="Proteomes" id="UP000460298"/>
    </source>
</evidence>
<reference evidence="11 12" key="1">
    <citation type="submission" date="2019-10" db="EMBL/GenBank/DDBJ databases">
        <title>Extracellular Electron Transfer in a Candidatus Methanoperedens spp. Enrichment Culture.</title>
        <authorList>
            <person name="Berger S."/>
            <person name="Rangel Shaw D."/>
            <person name="Berben T."/>
            <person name="In 'T Zandt M."/>
            <person name="Frank J."/>
            <person name="Reimann J."/>
            <person name="Jetten M.S.M."/>
            <person name="Welte C.U."/>
        </authorList>
    </citation>
    <scope>NUCLEOTIDE SEQUENCE [LARGE SCALE GENOMIC DNA]</scope>
    <source>
        <strain evidence="11">SB12</strain>
    </source>
</reference>
<keyword evidence="6 9" id="KW-0808">Transferase</keyword>
<dbReference type="InterPro" id="IPR004839">
    <property type="entry name" value="Aminotransferase_I/II_large"/>
</dbReference>
<proteinExistence type="inferred from homology"/>
<dbReference type="Pfam" id="PF00155">
    <property type="entry name" value="Aminotran_1_2"/>
    <property type="match status" value="1"/>
</dbReference>
<dbReference type="HAMAP" id="MF_01023">
    <property type="entry name" value="HisC_aminotrans_2"/>
    <property type="match status" value="1"/>
</dbReference>
<dbReference type="Gene3D" id="3.40.640.10">
    <property type="entry name" value="Type I PLP-dependent aspartate aminotransferase-like (Major domain)"/>
    <property type="match status" value="1"/>
</dbReference>
<accession>A0A833LY99</accession>
<dbReference type="Proteomes" id="UP000460298">
    <property type="component" value="Unassembled WGS sequence"/>
</dbReference>
<dbReference type="PANTHER" id="PTHR43643:SF3">
    <property type="entry name" value="HISTIDINOL-PHOSPHATE AMINOTRANSFERASE"/>
    <property type="match status" value="1"/>
</dbReference>
<evidence type="ECO:0000256" key="2">
    <source>
        <dbReference type="ARBA" id="ARBA00005011"/>
    </source>
</evidence>
<name>A0A833LY99_9LEPT</name>
<dbReference type="EC" id="2.6.1.9" evidence="9"/>
<dbReference type="PANTHER" id="PTHR43643">
    <property type="entry name" value="HISTIDINOL-PHOSPHATE AMINOTRANSFERASE 2"/>
    <property type="match status" value="1"/>
</dbReference>
<dbReference type="Gene3D" id="3.90.1150.10">
    <property type="entry name" value="Aspartate Aminotransferase, domain 1"/>
    <property type="match status" value="1"/>
</dbReference>
<evidence type="ECO:0000259" key="10">
    <source>
        <dbReference type="Pfam" id="PF00155"/>
    </source>
</evidence>
<dbReference type="InterPro" id="IPR015422">
    <property type="entry name" value="PyrdxlP-dep_Trfase_small"/>
</dbReference>
<feature type="modified residue" description="N6-(pyridoxal phosphate)lysine" evidence="9">
    <location>
        <position position="215"/>
    </location>
</feature>
<gene>
    <name evidence="9 11" type="primary">hisC</name>
    <name evidence="11" type="ORF">F9K24_11685</name>
</gene>
<evidence type="ECO:0000256" key="6">
    <source>
        <dbReference type="ARBA" id="ARBA00022679"/>
    </source>
</evidence>
<evidence type="ECO:0000256" key="5">
    <source>
        <dbReference type="ARBA" id="ARBA00022576"/>
    </source>
</evidence>
<keyword evidence="9" id="KW-0368">Histidine biosynthesis</keyword>
<feature type="domain" description="Aminotransferase class I/classII large" evidence="10">
    <location>
        <begin position="29"/>
        <end position="347"/>
    </location>
</feature>
<keyword evidence="5 9" id="KW-0032">Aminotransferase</keyword>
<organism evidence="11 12">
    <name type="scientific">Leptonema illini</name>
    <dbReference type="NCBI Taxonomy" id="183"/>
    <lineage>
        <taxon>Bacteria</taxon>
        <taxon>Pseudomonadati</taxon>
        <taxon>Spirochaetota</taxon>
        <taxon>Spirochaetia</taxon>
        <taxon>Leptospirales</taxon>
        <taxon>Leptospiraceae</taxon>
        <taxon>Leptonema</taxon>
    </lineage>
</organism>
<protein>
    <recommendedName>
        <fullName evidence="9">Histidinol-phosphate aminotransferase</fullName>
        <ecNumber evidence="9">2.6.1.9</ecNumber>
    </recommendedName>
    <alternativeName>
        <fullName evidence="9">Imidazole acetol-phosphate transaminase</fullName>
    </alternativeName>
</protein>
<dbReference type="CDD" id="cd00609">
    <property type="entry name" value="AAT_like"/>
    <property type="match status" value="1"/>
</dbReference>
<evidence type="ECO:0000256" key="7">
    <source>
        <dbReference type="ARBA" id="ARBA00022898"/>
    </source>
</evidence>
<comment type="cofactor">
    <cofactor evidence="1 9">
        <name>pyridoxal 5'-phosphate</name>
        <dbReference type="ChEBI" id="CHEBI:597326"/>
    </cofactor>
</comment>
<comment type="caution">
    <text evidence="11">The sequence shown here is derived from an EMBL/GenBank/DDBJ whole genome shotgun (WGS) entry which is preliminary data.</text>
</comment>
<dbReference type="InterPro" id="IPR015424">
    <property type="entry name" value="PyrdxlP-dep_Trfase"/>
</dbReference>
<dbReference type="EMBL" id="WBUI01000010">
    <property type="protein sequence ID" value="KAB2932257.1"/>
    <property type="molecule type" value="Genomic_DNA"/>
</dbReference>
<dbReference type="GO" id="GO:0000105">
    <property type="term" value="P:L-histidine biosynthetic process"/>
    <property type="evidence" value="ECO:0007669"/>
    <property type="project" value="UniProtKB-UniRule"/>
</dbReference>
<dbReference type="NCBIfam" id="TIGR01141">
    <property type="entry name" value="hisC"/>
    <property type="match status" value="1"/>
</dbReference>
<dbReference type="AlphaFoldDB" id="A0A833LY99"/>
<dbReference type="InterPro" id="IPR050106">
    <property type="entry name" value="HistidinolP_aminotransfase"/>
</dbReference>
<dbReference type="GO" id="GO:0030170">
    <property type="term" value="F:pyridoxal phosphate binding"/>
    <property type="evidence" value="ECO:0007669"/>
    <property type="project" value="InterPro"/>
</dbReference>
<dbReference type="InterPro" id="IPR001917">
    <property type="entry name" value="Aminotrans_II_pyridoxalP_BS"/>
</dbReference>
<evidence type="ECO:0000256" key="9">
    <source>
        <dbReference type="HAMAP-Rule" id="MF_01023"/>
    </source>
</evidence>
<comment type="pathway">
    <text evidence="2 9">Amino-acid biosynthesis; L-histidine biosynthesis; L-histidine from 5-phospho-alpha-D-ribose 1-diphosphate: step 7/9.</text>
</comment>
<evidence type="ECO:0000256" key="1">
    <source>
        <dbReference type="ARBA" id="ARBA00001933"/>
    </source>
</evidence>
<dbReference type="InterPro" id="IPR005861">
    <property type="entry name" value="HisP_aminotrans"/>
</dbReference>
<comment type="similarity">
    <text evidence="3 9">Belongs to the class-II pyridoxal-phosphate-dependent aminotransferase family. Histidinol-phosphate aminotransferase subfamily.</text>
</comment>
<comment type="subunit">
    <text evidence="4 9">Homodimer.</text>
</comment>
<dbReference type="GO" id="GO:0004400">
    <property type="term" value="F:histidinol-phosphate transaminase activity"/>
    <property type="evidence" value="ECO:0007669"/>
    <property type="project" value="UniProtKB-UniRule"/>
</dbReference>
<keyword evidence="7 9" id="KW-0663">Pyridoxal phosphate</keyword>
<evidence type="ECO:0000256" key="8">
    <source>
        <dbReference type="ARBA" id="ARBA00047481"/>
    </source>
</evidence>
<sequence length="358" mass="39921">MAPDIRDFVVPHVRAMTGYVPGLQLNDRQILKLNTNENPFPLPPAALADLEAELHRNRLHLYPSPDSSALRERIGDLYGCGAESVFIGNGSDEILRLLFQIFLGPDDEAVVLDPSYSLYPVLAEMFQTPLQRIPLKEDWTADLDSMLLSSAKLAVITNPNAPTGMEVSRNDLLDFADRWNRPVLVDEAYTAFGTESVMRDAGRIAHLMVCSTFSKAYSLAGMRIGWLIAHPDLIREIDKLRDSYNLSALAQAAALAALKHLPIIEEHTAEICRVRDIFMQSLTSMGFEVLPSKANFVFAAPPSGEGRAVYDYLLDHNILVRHFSAERIKRFVRISIGTGESMRRVADLLAEGVRLSRF</sequence>
<dbReference type="PROSITE" id="PS00599">
    <property type="entry name" value="AA_TRANSFER_CLASS_2"/>
    <property type="match status" value="1"/>
</dbReference>
<dbReference type="UniPathway" id="UPA00031">
    <property type="reaction ID" value="UER00012"/>
</dbReference>
<keyword evidence="9" id="KW-0028">Amino-acid biosynthesis</keyword>
<dbReference type="SUPFAM" id="SSF53383">
    <property type="entry name" value="PLP-dependent transferases"/>
    <property type="match status" value="1"/>
</dbReference>